<name>A0A1I2EL84_9BACT</name>
<dbReference type="STRING" id="655355.SAMN05216283_102140"/>
<keyword evidence="2" id="KW-0418">Kinase</keyword>
<proteinExistence type="predicted"/>
<dbReference type="GO" id="GO:0016301">
    <property type="term" value="F:kinase activity"/>
    <property type="evidence" value="ECO:0007669"/>
    <property type="project" value="UniProtKB-KW"/>
</dbReference>
<sequence>MSLVKAIANDIDWSHEIMKIVEIYCENTKERKAYPLGTTLEEIKDDLQIKLKNPVCGALVNHKVKELSFAVVKSKRIQFIDYSHVDGRRLYTRSLLFLLYVAVRETFPQVKLRIMNGISQGYYCELVGLEREITESDIFELKSEMRSWVERDLPFVKKGIPTEKAVDILVQQGLEEKARLFEQQGTLFSYLYFVNGLANYFYGHHVPSTGYLTNFGLVPYFDGLLLQIPQTDNFDLLYPVIEQEKLFGVFKEHKQRATILDVPDLGKLNEYTQMGKSGDIIKISEALHEKKIAEIANQIDERRDEIKVILIAGPSASGKTTFSKRLAVQLAVNGLVPHMISLDDYFVDREKTPLDEHGEYDFESLEAIDIAFFNEQLLQLFNGEEVELPKFDFNLGKRTRSGEKLRIGDGHLLIVEGIHGNNPGLTPHVSNHQSFRIFLSALTQISFDDHNHISTTDNRLIRRMIRDSLYRGYSAAETIKRWPSVKNGEEKNIFPYQENADIMFNSALVYELAVLKKYAEPLLKNVPENQIEYCEANRLLKFFSYINSIDDIEIPPTSLIREFLGGSSFLY</sequence>
<dbReference type="Proteomes" id="UP000198964">
    <property type="component" value="Unassembled WGS sequence"/>
</dbReference>
<dbReference type="Gene3D" id="3.30.980.10">
    <property type="entry name" value="Threonyl-trna Synthetase, Chain A, domain 2"/>
    <property type="match status" value="1"/>
</dbReference>
<dbReference type="PANTHER" id="PTHR10285">
    <property type="entry name" value="URIDINE KINASE"/>
    <property type="match status" value="1"/>
</dbReference>
<dbReference type="SUPFAM" id="SSF52540">
    <property type="entry name" value="P-loop containing nucleoside triphosphate hydrolases"/>
    <property type="match status" value="1"/>
</dbReference>
<dbReference type="InterPro" id="IPR018163">
    <property type="entry name" value="Thr/Ala-tRNA-synth_IIc_edit"/>
</dbReference>
<keyword evidence="3" id="KW-1185">Reference proteome</keyword>
<dbReference type="RefSeq" id="WP_244525712.1">
    <property type="nucleotide sequence ID" value="NZ_FONW01000002.1"/>
</dbReference>
<dbReference type="InterPro" id="IPR006083">
    <property type="entry name" value="PRK/URK"/>
</dbReference>
<protein>
    <submittedName>
        <fullName evidence="2">Uridine kinase</fullName>
    </submittedName>
</protein>
<dbReference type="AlphaFoldDB" id="A0A1I2EL84"/>
<dbReference type="SUPFAM" id="SSF55186">
    <property type="entry name" value="ThrRS/AlaRS common domain"/>
    <property type="match status" value="1"/>
</dbReference>
<evidence type="ECO:0000313" key="3">
    <source>
        <dbReference type="Proteomes" id="UP000198964"/>
    </source>
</evidence>
<evidence type="ECO:0000259" key="1">
    <source>
        <dbReference type="Pfam" id="PF00485"/>
    </source>
</evidence>
<accession>A0A1I2EL84</accession>
<dbReference type="InterPro" id="IPR027417">
    <property type="entry name" value="P-loop_NTPase"/>
</dbReference>
<evidence type="ECO:0000313" key="2">
    <source>
        <dbReference type="EMBL" id="SFE93539.1"/>
    </source>
</evidence>
<gene>
    <name evidence="2" type="ORF">SAMN05216283_102140</name>
</gene>
<feature type="domain" description="Phosphoribulokinase/uridine kinase" evidence="1">
    <location>
        <begin position="308"/>
        <end position="506"/>
    </location>
</feature>
<dbReference type="Gene3D" id="3.40.50.300">
    <property type="entry name" value="P-loop containing nucleotide triphosphate hydrolases"/>
    <property type="match status" value="1"/>
</dbReference>
<dbReference type="Pfam" id="PF00485">
    <property type="entry name" value="PRK"/>
    <property type="match status" value="1"/>
</dbReference>
<dbReference type="CDD" id="cd02028">
    <property type="entry name" value="UMPK_like"/>
    <property type="match status" value="1"/>
</dbReference>
<organism evidence="2 3">
    <name type="scientific">Sunxiuqinia elliptica</name>
    <dbReference type="NCBI Taxonomy" id="655355"/>
    <lineage>
        <taxon>Bacteria</taxon>
        <taxon>Pseudomonadati</taxon>
        <taxon>Bacteroidota</taxon>
        <taxon>Bacteroidia</taxon>
        <taxon>Marinilabiliales</taxon>
        <taxon>Prolixibacteraceae</taxon>
        <taxon>Sunxiuqinia</taxon>
    </lineage>
</organism>
<keyword evidence="2" id="KW-0808">Transferase</keyword>
<reference evidence="2 3" key="1">
    <citation type="submission" date="2016-10" db="EMBL/GenBank/DDBJ databases">
        <authorList>
            <person name="de Groot N.N."/>
        </authorList>
    </citation>
    <scope>NUCLEOTIDE SEQUENCE [LARGE SCALE GENOMIC DNA]</scope>
    <source>
        <strain evidence="2 3">CGMCC 1.9156</strain>
    </source>
</reference>
<dbReference type="EMBL" id="FONW01000002">
    <property type="protein sequence ID" value="SFE93539.1"/>
    <property type="molecule type" value="Genomic_DNA"/>
</dbReference>
<dbReference type="GO" id="GO:0005524">
    <property type="term" value="F:ATP binding"/>
    <property type="evidence" value="ECO:0007669"/>
    <property type="project" value="InterPro"/>
</dbReference>